<dbReference type="Proteomes" id="UP000288168">
    <property type="component" value="Unassembled WGS sequence"/>
</dbReference>
<organism evidence="2 3">
    <name type="scientific">Fusarium duplospermum</name>
    <dbReference type="NCBI Taxonomy" id="1325734"/>
    <lineage>
        <taxon>Eukaryota</taxon>
        <taxon>Fungi</taxon>
        <taxon>Dikarya</taxon>
        <taxon>Ascomycota</taxon>
        <taxon>Pezizomycotina</taxon>
        <taxon>Sordariomycetes</taxon>
        <taxon>Hypocreomycetidae</taxon>
        <taxon>Hypocreales</taxon>
        <taxon>Nectriaceae</taxon>
        <taxon>Fusarium</taxon>
        <taxon>Fusarium solani species complex</taxon>
    </lineage>
</organism>
<name>A0A428PLF0_9HYPO</name>
<feature type="compositionally biased region" description="Polar residues" evidence="1">
    <location>
        <begin position="63"/>
        <end position="74"/>
    </location>
</feature>
<sequence>MQLTWDLGMDHVRSWVLSGDYELDDSFDRPFAWSSTIVTGLSEAAIVPQPDDASARSDAGADTETSLASELTPVSSAQASSPSLFKLAPALKEQQFLSVTDHVDDPLIPKQKDIRRIFNSGRQTWQHFLSQALALPRGFFPPWSGPVYHAPGHAAAPRHGPVKGRPGRSPHLARPGARALSTGARPTVHSGPPTTPRPQQGYRHHKVFPPFLPRTHRLSHLFGSERLPLW</sequence>
<reference evidence="2 3" key="1">
    <citation type="submission" date="2017-06" db="EMBL/GenBank/DDBJ databases">
        <title>Comparative genomic analysis of Ambrosia Fusariam Clade fungi.</title>
        <authorList>
            <person name="Stajich J.E."/>
            <person name="Carrillo J."/>
            <person name="Kijimoto T."/>
            <person name="Eskalen A."/>
            <person name="O'Donnell K."/>
            <person name="Kasson M."/>
        </authorList>
    </citation>
    <scope>NUCLEOTIDE SEQUENCE [LARGE SCALE GENOMIC DNA]</scope>
    <source>
        <strain evidence="2 3">NRRL62584</strain>
    </source>
</reference>
<dbReference type="AlphaFoldDB" id="A0A428PLF0"/>
<evidence type="ECO:0000313" key="3">
    <source>
        <dbReference type="Proteomes" id="UP000288168"/>
    </source>
</evidence>
<comment type="caution">
    <text evidence="2">The sequence shown here is derived from an EMBL/GenBank/DDBJ whole genome shotgun (WGS) entry which is preliminary data.</text>
</comment>
<protein>
    <submittedName>
        <fullName evidence="2">Uncharacterized protein</fullName>
    </submittedName>
</protein>
<keyword evidence="3" id="KW-1185">Reference proteome</keyword>
<dbReference type="EMBL" id="NKCI01000118">
    <property type="protein sequence ID" value="RSL53830.1"/>
    <property type="molecule type" value="Genomic_DNA"/>
</dbReference>
<evidence type="ECO:0000256" key="1">
    <source>
        <dbReference type="SAM" id="MobiDB-lite"/>
    </source>
</evidence>
<feature type="region of interest" description="Disordered" evidence="1">
    <location>
        <begin position="49"/>
        <end position="74"/>
    </location>
</feature>
<evidence type="ECO:0000313" key="2">
    <source>
        <dbReference type="EMBL" id="RSL53830.1"/>
    </source>
</evidence>
<accession>A0A428PLF0</accession>
<feature type="region of interest" description="Disordered" evidence="1">
    <location>
        <begin position="152"/>
        <end position="204"/>
    </location>
</feature>
<gene>
    <name evidence="2" type="ORF">CEP54_010202</name>
</gene>
<proteinExistence type="predicted"/>